<evidence type="ECO:0000256" key="3">
    <source>
        <dbReference type="ARBA" id="ARBA00022507"/>
    </source>
</evidence>
<dbReference type="EC" id="2.7.11.1" evidence="2"/>
<feature type="domain" description="CRIB" evidence="14">
    <location>
        <begin position="199"/>
        <end position="212"/>
    </location>
</feature>
<dbReference type="SMART" id="SM00285">
    <property type="entry name" value="PBD"/>
    <property type="match status" value="1"/>
</dbReference>
<keyword evidence="3" id="KW-0589">Pheromone response</keyword>
<keyword evidence="4" id="KW-0723">Serine/threonine-protein kinase</keyword>
<dbReference type="SUPFAM" id="SSF50729">
    <property type="entry name" value="PH domain-like"/>
    <property type="match status" value="1"/>
</dbReference>
<dbReference type="Pfam" id="PF00069">
    <property type="entry name" value="Pkinase"/>
    <property type="match status" value="1"/>
</dbReference>
<keyword evidence="6" id="KW-0547">Nucleotide-binding</keyword>
<dbReference type="Gene3D" id="3.30.200.20">
    <property type="entry name" value="Phosphorylase Kinase, domain 1"/>
    <property type="match status" value="1"/>
</dbReference>
<feature type="compositionally biased region" description="Low complexity" evidence="11">
    <location>
        <begin position="409"/>
        <end position="422"/>
    </location>
</feature>
<evidence type="ECO:0000256" key="7">
    <source>
        <dbReference type="ARBA" id="ARBA00022777"/>
    </source>
</evidence>
<name>A0ABR4LP36_9EURO</name>
<dbReference type="CDD" id="cd01093">
    <property type="entry name" value="CRIB_PAK_like"/>
    <property type="match status" value="1"/>
</dbReference>
<dbReference type="Gene3D" id="1.10.510.10">
    <property type="entry name" value="Transferase(Phosphotransferase) domain 1"/>
    <property type="match status" value="1"/>
</dbReference>
<evidence type="ECO:0000256" key="9">
    <source>
        <dbReference type="ARBA" id="ARBA00047899"/>
    </source>
</evidence>
<evidence type="ECO:0000259" key="13">
    <source>
        <dbReference type="PROSITE" id="PS50011"/>
    </source>
</evidence>
<dbReference type="CDD" id="cd13279">
    <property type="entry name" value="PH_Cla4_Ste20"/>
    <property type="match status" value="1"/>
</dbReference>
<evidence type="ECO:0000256" key="11">
    <source>
        <dbReference type="SAM" id="MobiDB-lite"/>
    </source>
</evidence>
<proteinExistence type="inferred from homology"/>
<keyword evidence="7" id="KW-0418">Kinase</keyword>
<dbReference type="Proteomes" id="UP001610432">
    <property type="component" value="Unassembled WGS sequence"/>
</dbReference>
<comment type="catalytic activity">
    <reaction evidence="10">
        <text>L-seryl-[protein] + ATP = O-phospho-L-seryl-[protein] + ADP + H(+)</text>
        <dbReference type="Rhea" id="RHEA:17989"/>
        <dbReference type="Rhea" id="RHEA-COMP:9863"/>
        <dbReference type="Rhea" id="RHEA-COMP:11604"/>
        <dbReference type="ChEBI" id="CHEBI:15378"/>
        <dbReference type="ChEBI" id="CHEBI:29999"/>
        <dbReference type="ChEBI" id="CHEBI:30616"/>
        <dbReference type="ChEBI" id="CHEBI:83421"/>
        <dbReference type="ChEBI" id="CHEBI:456216"/>
        <dbReference type="EC" id="2.7.11.1"/>
    </reaction>
</comment>
<sequence>MASSYGNMYSADQFMNPGPAPRPPTDRPKLNISSSASAAATSFGQMNLDSPSTPTANLSLFPNTSSPSLVRTKTDQSAQGGYAVVKEGYVRCKEDKFLATWNQRYLILRESRLDFMKNETGKVVLSIPLSAVTGVSRSEDTRMAFEIVRLANPKDATSKAAMITRDVPTKSLTCEVKSDEEIYNWIDKIYERCPGMGGVSNPTNFSHRVHVGFDPRTGAFVGLPPEWEKLLTASAITKEDYKKNPQAVIEVLEFYSDLKTREQNPQYYGGMGSATGQPKPYGGSTVGGSIAPPRPPPPAPAQRLDSSHSYSSRSASSGHSQSKSGPDRAMEQQQQLEKMKEMAEQERRRVEEDRRRQREEEQNRLEQDAYNASLPKTRVPLAKQELGGYGPSEPSANDRYKPSRPAPQAPGAARQPQDPPRQLTAQRPAPSPPTATQRPGDYSSNGAARAPVSRHDDPSNGRYPAQDPRAQAATARPQNSGKPQQTHGPPPSKLPAPVQPVKPLNIANKQAPKKNAPDGVRQAEAALTKKAEPHKREVRMSAMSENEVMDRLRSVVSKDNPNESYSKQRKIGQGASGSVYVARVKENATSSVARELYRQYGPRCQVAIKQMDLRSQPRKELIVNEIIVMKDSQHANIVNFLDSFLQEQSNELWVVMEFMEGGALTDVIDNNKVIQEDQIATICAETCKGLAHLHSQSIIHRDIKSDNVLLDRAGHVKITDFGFCAKLTETKSKRATMVGTPYWMAPEVVKQKEYGPKVDCWSLGIMAIEMIESEPPYLNEEPLKALYLIATNGTPRLKAPEKLSKELKSFLSVCLCVAVDSRATAQELLDHDFLKSGCSLASLAELLRWKKNTGQ</sequence>
<feature type="compositionally biased region" description="Low complexity" evidence="11">
    <location>
        <begin position="307"/>
        <end position="324"/>
    </location>
</feature>
<evidence type="ECO:0000256" key="6">
    <source>
        <dbReference type="ARBA" id="ARBA00022741"/>
    </source>
</evidence>
<dbReference type="PROSITE" id="PS00108">
    <property type="entry name" value="PROTEIN_KINASE_ST"/>
    <property type="match status" value="1"/>
</dbReference>
<dbReference type="CDD" id="cd06614">
    <property type="entry name" value="STKc_PAK"/>
    <property type="match status" value="1"/>
</dbReference>
<dbReference type="InterPro" id="IPR000095">
    <property type="entry name" value="CRIB_dom"/>
</dbReference>
<keyword evidence="8" id="KW-0067">ATP-binding</keyword>
<dbReference type="Gene3D" id="3.90.810.10">
    <property type="entry name" value="CRIB domain"/>
    <property type="match status" value="1"/>
</dbReference>
<comment type="catalytic activity">
    <reaction evidence="9">
        <text>L-threonyl-[protein] + ATP = O-phospho-L-threonyl-[protein] + ADP + H(+)</text>
        <dbReference type="Rhea" id="RHEA:46608"/>
        <dbReference type="Rhea" id="RHEA-COMP:11060"/>
        <dbReference type="Rhea" id="RHEA-COMP:11605"/>
        <dbReference type="ChEBI" id="CHEBI:15378"/>
        <dbReference type="ChEBI" id="CHEBI:30013"/>
        <dbReference type="ChEBI" id="CHEBI:30616"/>
        <dbReference type="ChEBI" id="CHEBI:61977"/>
        <dbReference type="ChEBI" id="CHEBI:456216"/>
        <dbReference type="EC" id="2.7.11.1"/>
    </reaction>
</comment>
<feature type="domain" description="PH" evidence="12">
    <location>
        <begin position="83"/>
        <end position="194"/>
    </location>
</feature>
<dbReference type="SMART" id="SM00220">
    <property type="entry name" value="S_TKc"/>
    <property type="match status" value="1"/>
</dbReference>
<evidence type="ECO:0000256" key="8">
    <source>
        <dbReference type="ARBA" id="ARBA00022840"/>
    </source>
</evidence>
<dbReference type="PANTHER" id="PTHR45832">
    <property type="entry name" value="SERINE/THREONINE-PROTEIN KINASE SAMKA-RELATED-RELATED"/>
    <property type="match status" value="1"/>
</dbReference>
<evidence type="ECO:0000256" key="2">
    <source>
        <dbReference type="ARBA" id="ARBA00012513"/>
    </source>
</evidence>
<dbReference type="PANTHER" id="PTHR45832:SF22">
    <property type="entry name" value="SERINE_THREONINE-PROTEIN KINASE SAMKA-RELATED"/>
    <property type="match status" value="1"/>
</dbReference>
<keyword evidence="5" id="KW-0808">Transferase</keyword>
<dbReference type="Pfam" id="PF00786">
    <property type="entry name" value="PBD"/>
    <property type="match status" value="1"/>
</dbReference>
<evidence type="ECO:0000256" key="4">
    <source>
        <dbReference type="ARBA" id="ARBA00022527"/>
    </source>
</evidence>
<feature type="compositionally biased region" description="Pro residues" evidence="11">
    <location>
        <begin position="488"/>
        <end position="500"/>
    </location>
</feature>
<dbReference type="InterPro" id="IPR000719">
    <property type="entry name" value="Prot_kinase_dom"/>
</dbReference>
<accession>A0ABR4LP36</accession>
<dbReference type="InterPro" id="IPR011009">
    <property type="entry name" value="Kinase-like_dom_sf"/>
</dbReference>
<protein>
    <recommendedName>
        <fullName evidence="2">non-specific serine/threonine protein kinase</fullName>
        <ecNumber evidence="2">2.7.11.1</ecNumber>
    </recommendedName>
</protein>
<dbReference type="GeneID" id="98139785"/>
<evidence type="ECO:0000259" key="14">
    <source>
        <dbReference type="PROSITE" id="PS50108"/>
    </source>
</evidence>
<dbReference type="PROSITE" id="PS50011">
    <property type="entry name" value="PROTEIN_KINASE_DOM"/>
    <property type="match status" value="1"/>
</dbReference>
<organism evidence="15 16">
    <name type="scientific">Aspergillus lucknowensis</name>
    <dbReference type="NCBI Taxonomy" id="176173"/>
    <lineage>
        <taxon>Eukaryota</taxon>
        <taxon>Fungi</taxon>
        <taxon>Dikarya</taxon>
        <taxon>Ascomycota</taxon>
        <taxon>Pezizomycotina</taxon>
        <taxon>Eurotiomycetes</taxon>
        <taxon>Eurotiomycetidae</taxon>
        <taxon>Eurotiales</taxon>
        <taxon>Aspergillaceae</taxon>
        <taxon>Aspergillus</taxon>
        <taxon>Aspergillus subgen. Nidulantes</taxon>
    </lineage>
</organism>
<evidence type="ECO:0000256" key="1">
    <source>
        <dbReference type="ARBA" id="ARBA00008874"/>
    </source>
</evidence>
<feature type="compositionally biased region" description="Polar residues" evidence="11">
    <location>
        <begin position="476"/>
        <end position="487"/>
    </location>
</feature>
<comment type="similarity">
    <text evidence="1">Belongs to the protein kinase superfamily. STE Ser/Thr protein kinase family. STE20 subfamily.</text>
</comment>
<evidence type="ECO:0000259" key="12">
    <source>
        <dbReference type="PROSITE" id="PS50003"/>
    </source>
</evidence>
<dbReference type="RefSeq" id="XP_070885279.1">
    <property type="nucleotide sequence ID" value="XM_071024713.1"/>
</dbReference>
<feature type="domain" description="Protein kinase" evidence="13">
    <location>
        <begin position="565"/>
        <end position="834"/>
    </location>
</feature>
<dbReference type="PROSITE" id="PS50003">
    <property type="entry name" value="PH_DOMAIN"/>
    <property type="match status" value="1"/>
</dbReference>
<feature type="region of interest" description="Disordered" evidence="11">
    <location>
        <begin position="266"/>
        <end position="521"/>
    </location>
</feature>
<dbReference type="Pfam" id="PF15413">
    <property type="entry name" value="PH_11"/>
    <property type="match status" value="1"/>
</dbReference>
<dbReference type="SUPFAM" id="SSF56112">
    <property type="entry name" value="Protein kinase-like (PK-like)"/>
    <property type="match status" value="1"/>
</dbReference>
<dbReference type="InterPro" id="IPR051931">
    <property type="entry name" value="PAK3-like"/>
</dbReference>
<feature type="compositionally biased region" description="Polar residues" evidence="11">
    <location>
        <begin position="434"/>
        <end position="446"/>
    </location>
</feature>
<reference evidence="15 16" key="1">
    <citation type="submission" date="2024-07" db="EMBL/GenBank/DDBJ databases">
        <title>Section-level genome sequencing and comparative genomics of Aspergillus sections Usti and Cavernicolus.</title>
        <authorList>
            <consortium name="Lawrence Berkeley National Laboratory"/>
            <person name="Nybo J.L."/>
            <person name="Vesth T.C."/>
            <person name="Theobald S."/>
            <person name="Frisvad J.C."/>
            <person name="Larsen T.O."/>
            <person name="Kjaerboelling I."/>
            <person name="Rothschild-Mancinelli K."/>
            <person name="Lyhne E.K."/>
            <person name="Kogle M.E."/>
            <person name="Barry K."/>
            <person name="Clum A."/>
            <person name="Na H."/>
            <person name="Ledsgaard L."/>
            <person name="Lin J."/>
            <person name="Lipzen A."/>
            <person name="Kuo A."/>
            <person name="Riley R."/>
            <person name="Mondo S."/>
            <person name="Labutti K."/>
            <person name="Haridas S."/>
            <person name="Pangalinan J."/>
            <person name="Salamov A.A."/>
            <person name="Simmons B.A."/>
            <person name="Magnuson J.K."/>
            <person name="Chen J."/>
            <person name="Drula E."/>
            <person name="Henrissat B."/>
            <person name="Wiebenga A."/>
            <person name="Lubbers R.J."/>
            <person name="Gomes A.C."/>
            <person name="Macurrencykelacurrency M.R."/>
            <person name="Stajich J."/>
            <person name="Grigoriev I.V."/>
            <person name="Mortensen U.H."/>
            <person name="De Vries R.P."/>
            <person name="Baker S.E."/>
            <person name="Andersen M.R."/>
        </authorList>
    </citation>
    <scope>NUCLEOTIDE SEQUENCE [LARGE SCALE GENOMIC DNA]</scope>
    <source>
        <strain evidence="15 16">CBS 449.75</strain>
    </source>
</reference>
<evidence type="ECO:0000313" key="16">
    <source>
        <dbReference type="Proteomes" id="UP001610432"/>
    </source>
</evidence>
<dbReference type="EMBL" id="JBFXLQ010000026">
    <property type="protein sequence ID" value="KAL2866300.1"/>
    <property type="molecule type" value="Genomic_DNA"/>
</dbReference>
<feature type="region of interest" description="Disordered" evidence="11">
    <location>
        <begin position="1"/>
        <end position="29"/>
    </location>
</feature>
<dbReference type="Gene3D" id="2.30.29.30">
    <property type="entry name" value="Pleckstrin-homology domain (PH domain)/Phosphotyrosine-binding domain (PTB)"/>
    <property type="match status" value="1"/>
</dbReference>
<dbReference type="SMART" id="SM00233">
    <property type="entry name" value="PH"/>
    <property type="match status" value="1"/>
</dbReference>
<comment type="caution">
    <text evidence="15">The sequence shown here is derived from an EMBL/GenBank/DDBJ whole genome shotgun (WGS) entry which is preliminary data.</text>
</comment>
<evidence type="ECO:0000256" key="10">
    <source>
        <dbReference type="ARBA" id="ARBA00048679"/>
    </source>
</evidence>
<gene>
    <name evidence="15" type="ORF">BJX67DRAFT_144551</name>
</gene>
<feature type="region of interest" description="Disordered" evidence="11">
    <location>
        <begin position="46"/>
        <end position="76"/>
    </location>
</feature>
<dbReference type="InterPro" id="IPR011993">
    <property type="entry name" value="PH-like_dom_sf"/>
</dbReference>
<feature type="compositionally biased region" description="Basic and acidic residues" evidence="11">
    <location>
        <begin position="337"/>
        <end position="367"/>
    </location>
</feature>
<evidence type="ECO:0000313" key="15">
    <source>
        <dbReference type="EMBL" id="KAL2866300.1"/>
    </source>
</evidence>
<evidence type="ECO:0000256" key="5">
    <source>
        <dbReference type="ARBA" id="ARBA00022679"/>
    </source>
</evidence>
<dbReference type="PROSITE" id="PS50108">
    <property type="entry name" value="CRIB"/>
    <property type="match status" value="1"/>
</dbReference>
<dbReference type="InterPro" id="IPR036936">
    <property type="entry name" value="CRIB_dom_sf"/>
</dbReference>
<dbReference type="InterPro" id="IPR033923">
    <property type="entry name" value="PAK_BD"/>
</dbReference>
<dbReference type="InterPro" id="IPR008271">
    <property type="entry name" value="Ser/Thr_kinase_AS"/>
</dbReference>
<keyword evidence="16" id="KW-1185">Reference proteome</keyword>
<dbReference type="InterPro" id="IPR001849">
    <property type="entry name" value="PH_domain"/>
</dbReference>